<dbReference type="PROSITE" id="PS50011">
    <property type="entry name" value="PROTEIN_KINASE_DOM"/>
    <property type="match status" value="1"/>
</dbReference>
<dbReference type="STRING" id="69332.A0A388LAL1"/>
<evidence type="ECO:0000256" key="1">
    <source>
        <dbReference type="ARBA" id="ARBA00022741"/>
    </source>
</evidence>
<keyword evidence="4" id="KW-1133">Transmembrane helix</keyword>
<keyword evidence="7" id="KW-1185">Reference proteome</keyword>
<feature type="compositionally biased region" description="Polar residues" evidence="3">
    <location>
        <begin position="742"/>
        <end position="761"/>
    </location>
</feature>
<protein>
    <recommendedName>
        <fullName evidence="5">Protein kinase domain-containing protein</fullName>
    </recommendedName>
</protein>
<dbReference type="Proteomes" id="UP000265515">
    <property type="component" value="Unassembled WGS sequence"/>
</dbReference>
<dbReference type="Gramene" id="GBG79326">
    <property type="protein sequence ID" value="GBG79326"/>
    <property type="gene ID" value="CBR_g29476"/>
</dbReference>
<proteinExistence type="predicted"/>
<gene>
    <name evidence="6" type="ORF">CBR_g29476</name>
</gene>
<dbReference type="InterPro" id="IPR011009">
    <property type="entry name" value="Kinase-like_dom_sf"/>
</dbReference>
<dbReference type="InterPro" id="IPR011042">
    <property type="entry name" value="6-blade_b-propeller_TolB-like"/>
</dbReference>
<dbReference type="AlphaFoldDB" id="A0A388LAL1"/>
<dbReference type="OrthoDB" id="4062651at2759"/>
<accession>A0A388LAL1</accession>
<feature type="region of interest" description="Disordered" evidence="3">
    <location>
        <begin position="740"/>
        <end position="761"/>
    </location>
</feature>
<evidence type="ECO:0000313" key="6">
    <source>
        <dbReference type="EMBL" id="GBG79326.1"/>
    </source>
</evidence>
<dbReference type="Gene3D" id="1.10.510.10">
    <property type="entry name" value="Transferase(Phosphotransferase) domain 1"/>
    <property type="match status" value="1"/>
</dbReference>
<dbReference type="PANTHER" id="PTHR27001:SF931">
    <property type="entry name" value="OS11G0664100 PROTEIN"/>
    <property type="match status" value="1"/>
</dbReference>
<dbReference type="GO" id="GO:0005524">
    <property type="term" value="F:ATP binding"/>
    <property type="evidence" value="ECO:0007669"/>
    <property type="project" value="UniProtKB-KW"/>
</dbReference>
<keyword evidence="1" id="KW-0547">Nucleotide-binding</keyword>
<evidence type="ECO:0000256" key="3">
    <source>
        <dbReference type="SAM" id="MobiDB-lite"/>
    </source>
</evidence>
<organism evidence="6 7">
    <name type="scientific">Chara braunii</name>
    <name type="common">Braun's stonewort</name>
    <dbReference type="NCBI Taxonomy" id="69332"/>
    <lineage>
        <taxon>Eukaryota</taxon>
        <taxon>Viridiplantae</taxon>
        <taxon>Streptophyta</taxon>
        <taxon>Charophyceae</taxon>
        <taxon>Charales</taxon>
        <taxon>Characeae</taxon>
        <taxon>Chara</taxon>
    </lineage>
</organism>
<keyword evidence="2" id="KW-0067">ATP-binding</keyword>
<dbReference type="Gene3D" id="2.120.10.30">
    <property type="entry name" value="TolB, C-terminal domain"/>
    <property type="match status" value="1"/>
</dbReference>
<keyword evidence="4" id="KW-0472">Membrane</keyword>
<feature type="transmembrane region" description="Helical" evidence="4">
    <location>
        <begin position="426"/>
        <end position="448"/>
    </location>
</feature>
<feature type="compositionally biased region" description="Polar residues" evidence="3">
    <location>
        <begin position="469"/>
        <end position="501"/>
    </location>
</feature>
<evidence type="ECO:0000256" key="4">
    <source>
        <dbReference type="SAM" id="Phobius"/>
    </source>
</evidence>
<evidence type="ECO:0000313" key="7">
    <source>
        <dbReference type="Proteomes" id="UP000265515"/>
    </source>
</evidence>
<evidence type="ECO:0000259" key="5">
    <source>
        <dbReference type="PROSITE" id="PS50011"/>
    </source>
</evidence>
<feature type="transmembrane region" description="Helical" evidence="4">
    <location>
        <begin position="20"/>
        <end position="39"/>
    </location>
</feature>
<dbReference type="InterPro" id="IPR001245">
    <property type="entry name" value="Ser-Thr/Tyr_kinase_cat_dom"/>
</dbReference>
<keyword evidence="4" id="KW-0812">Transmembrane</keyword>
<dbReference type="SUPFAM" id="SSF56112">
    <property type="entry name" value="Protein kinase-like (PK-like)"/>
    <property type="match status" value="1"/>
</dbReference>
<feature type="region of interest" description="Disordered" evidence="3">
    <location>
        <begin position="461"/>
        <end position="506"/>
    </location>
</feature>
<reference evidence="6 7" key="1">
    <citation type="journal article" date="2018" name="Cell">
        <title>The Chara Genome: Secondary Complexity and Implications for Plant Terrestrialization.</title>
        <authorList>
            <person name="Nishiyama T."/>
            <person name="Sakayama H."/>
            <person name="Vries J.D."/>
            <person name="Buschmann H."/>
            <person name="Saint-Marcoux D."/>
            <person name="Ullrich K.K."/>
            <person name="Haas F.B."/>
            <person name="Vanderstraeten L."/>
            <person name="Becker D."/>
            <person name="Lang D."/>
            <person name="Vosolsobe S."/>
            <person name="Rombauts S."/>
            <person name="Wilhelmsson P.K.I."/>
            <person name="Janitza P."/>
            <person name="Kern R."/>
            <person name="Heyl A."/>
            <person name="Rumpler F."/>
            <person name="Villalobos L.I.A.C."/>
            <person name="Clay J.M."/>
            <person name="Skokan R."/>
            <person name="Toyoda A."/>
            <person name="Suzuki Y."/>
            <person name="Kagoshima H."/>
            <person name="Schijlen E."/>
            <person name="Tajeshwar N."/>
            <person name="Catarino B."/>
            <person name="Hetherington A.J."/>
            <person name="Saltykova A."/>
            <person name="Bonnot C."/>
            <person name="Breuninger H."/>
            <person name="Symeonidi A."/>
            <person name="Radhakrishnan G.V."/>
            <person name="Van Nieuwerburgh F."/>
            <person name="Deforce D."/>
            <person name="Chang C."/>
            <person name="Karol K.G."/>
            <person name="Hedrich R."/>
            <person name="Ulvskov P."/>
            <person name="Glockner G."/>
            <person name="Delwiche C.F."/>
            <person name="Petrasek J."/>
            <person name="Van de Peer Y."/>
            <person name="Friml J."/>
            <person name="Beilby M."/>
            <person name="Dolan L."/>
            <person name="Kohara Y."/>
            <person name="Sugano S."/>
            <person name="Fujiyama A."/>
            <person name="Delaux P.-M."/>
            <person name="Quint M."/>
            <person name="TheiBen G."/>
            <person name="Hagemann M."/>
            <person name="Harholt J."/>
            <person name="Dunand C."/>
            <person name="Zachgo S."/>
            <person name="Langdale J."/>
            <person name="Maumus F."/>
            <person name="Straeten D.V.D."/>
            <person name="Gould S.B."/>
            <person name="Rensing S.A."/>
        </authorList>
    </citation>
    <scope>NUCLEOTIDE SEQUENCE [LARGE SCALE GENOMIC DNA]</scope>
    <source>
        <strain evidence="6 7">S276</strain>
    </source>
</reference>
<dbReference type="PANTHER" id="PTHR27001">
    <property type="entry name" value="OS01G0253100 PROTEIN"/>
    <property type="match status" value="1"/>
</dbReference>
<dbReference type="SUPFAM" id="SSF75011">
    <property type="entry name" value="3-carboxy-cis,cis-mucoante lactonizing enzyme"/>
    <property type="match status" value="1"/>
</dbReference>
<evidence type="ECO:0000256" key="2">
    <source>
        <dbReference type="ARBA" id="ARBA00022840"/>
    </source>
</evidence>
<dbReference type="InterPro" id="IPR000719">
    <property type="entry name" value="Prot_kinase_dom"/>
</dbReference>
<sequence>MFLEPHHDGFLRVHPRIAHFLNLFLTTCFFVSSGAILLAQRVNGPDEAVERRKLGGDVISLNTSAEPQLIRSFIDVLSWRDDLPPSTNYAPRIYDVDASSSDGTVFYIEWNATQFSPNTTTMITQSMIKSASLTSTGQYHVSNVAGPWAAEGGRNNQNSSHLAGILVFDDNTLLVSDIGNSTLQKVDIRTGQVEAFTRTEHVPVGLSKHPTKQELFVSSYAAITRLNFDSQLKVMSMSTLAGADNEYRRGLTDADTGSEVQFNYPIIGHRSISPTGKSLYVADWMNNAIRKVDTEMGATKTIAGTPGINGSRDGPHSTALFMWPSSLALTSDGCNLFVAEWGSGRIRWLKLDNPDGDVLEVRTVAIAMWNNGSNAVPKGRTINCVTLSKDDQHIFTGAGGQIFKLTIDKSALHQCGSRAAGRDAALVVPLTVGLVAAFIVIAIAVVLWKTKRSNKCIGVFGSDSKRQESSNNIEQCTRTSSSHDAIELPTSNLPRPTPTGTGDSGRLEPILPASALASDSEAVHRYEPAPNELKRFSLPELQRATKDFSEDHLLAGKGGGYGDVYRALVMVGRELTDVAIKVMRGEFNNVKYKQINPEVTTLSQVRHRNLCKLLGFCMEQDKCILVYPFISGGSLHDRLHAVAATAGTGLAQAPYHAYDDPSEPRGLRVGSEADGVPLSWMERMSIARQVAAGLEYLHYGLEQPMLHRNVKSRNILIKGKGEYLHAYLIDFGLARPGEGVPCQQSSAADGPTPSTVAQSGTPGYIAPECRSHLRLTTTNDVYAFGVVLLELVTGQKAVMKTGADSETLLVPWARQWLVRSDLTYRQLHEIVDPLIKNTLAPWEQDMVHKLAMLGNMCTKELPEQRPSMRIVLRQVTEIIQEGPDQRYHMH</sequence>
<dbReference type="GO" id="GO:0004672">
    <property type="term" value="F:protein kinase activity"/>
    <property type="evidence" value="ECO:0007669"/>
    <property type="project" value="InterPro"/>
</dbReference>
<name>A0A388LAL1_CHABU</name>
<dbReference type="GO" id="GO:0005886">
    <property type="term" value="C:plasma membrane"/>
    <property type="evidence" value="ECO:0007669"/>
    <property type="project" value="TreeGrafter"/>
</dbReference>
<feature type="domain" description="Protein kinase" evidence="5">
    <location>
        <begin position="550"/>
        <end position="879"/>
    </location>
</feature>
<comment type="caution">
    <text evidence="6">The sequence shown here is derived from an EMBL/GenBank/DDBJ whole genome shotgun (WGS) entry which is preliminary data.</text>
</comment>
<dbReference type="Gene3D" id="3.30.200.20">
    <property type="entry name" value="Phosphorylase Kinase, domain 1"/>
    <property type="match status" value="1"/>
</dbReference>
<dbReference type="Pfam" id="PF07714">
    <property type="entry name" value="PK_Tyr_Ser-Thr"/>
    <property type="match status" value="1"/>
</dbReference>
<dbReference type="EMBL" id="BFEA01000316">
    <property type="protein sequence ID" value="GBG79326.1"/>
    <property type="molecule type" value="Genomic_DNA"/>
</dbReference>